<dbReference type="FunFam" id="1.10.510.10:FF:000684">
    <property type="entry name" value="Mitogen-activated protein kinase"/>
    <property type="match status" value="1"/>
</dbReference>
<proteinExistence type="inferred from homology"/>
<dbReference type="GO" id="GO:0005737">
    <property type="term" value="C:cytoplasm"/>
    <property type="evidence" value="ECO:0007669"/>
    <property type="project" value="UniProtKB-ARBA"/>
</dbReference>
<dbReference type="Pfam" id="PF00069">
    <property type="entry name" value="Pkinase"/>
    <property type="match status" value="1"/>
</dbReference>
<dbReference type="GO" id="GO:0005524">
    <property type="term" value="F:ATP binding"/>
    <property type="evidence" value="ECO:0007669"/>
    <property type="project" value="UniProtKB-UniRule"/>
</dbReference>
<dbReference type="SUPFAM" id="SSF56112">
    <property type="entry name" value="Protein kinase-like (PK-like)"/>
    <property type="match status" value="1"/>
</dbReference>
<evidence type="ECO:0000259" key="13">
    <source>
        <dbReference type="PROSITE" id="PS50011"/>
    </source>
</evidence>
<evidence type="ECO:0000256" key="12">
    <source>
        <dbReference type="PROSITE-ProRule" id="PRU10141"/>
    </source>
</evidence>
<evidence type="ECO:0000256" key="6">
    <source>
        <dbReference type="ARBA" id="ARBA00022679"/>
    </source>
</evidence>
<keyword evidence="5" id="KW-0597">Phosphoprotein</keyword>
<dbReference type="InterPro" id="IPR003527">
    <property type="entry name" value="MAP_kinase_CS"/>
</dbReference>
<dbReference type="EMBL" id="AP029263">
    <property type="protein sequence ID" value="BFF91166.1"/>
    <property type="molecule type" value="Genomic_DNA"/>
</dbReference>
<comment type="similarity">
    <text evidence="2">Belongs to the protein kinase superfamily. CMGC Ser/Thr protein kinase family. MAP kinase subfamily.</text>
</comment>
<comment type="catalytic activity">
    <reaction evidence="10">
        <text>L-threonyl-[protein] + ATP = O-phospho-L-threonyl-[protein] + ADP + H(+)</text>
        <dbReference type="Rhea" id="RHEA:46608"/>
        <dbReference type="Rhea" id="RHEA-COMP:11060"/>
        <dbReference type="Rhea" id="RHEA-COMP:11605"/>
        <dbReference type="ChEBI" id="CHEBI:15378"/>
        <dbReference type="ChEBI" id="CHEBI:30013"/>
        <dbReference type="ChEBI" id="CHEBI:30616"/>
        <dbReference type="ChEBI" id="CHEBI:61977"/>
        <dbReference type="ChEBI" id="CHEBI:456216"/>
        <dbReference type="EC" id="2.7.11.24"/>
    </reaction>
</comment>
<keyword evidence="8 14" id="KW-0418">Kinase</keyword>
<feature type="domain" description="Protein kinase" evidence="13">
    <location>
        <begin position="20"/>
        <end position="312"/>
    </location>
</feature>
<keyword evidence="9 12" id="KW-0067">ATP-binding</keyword>
<evidence type="ECO:0000256" key="4">
    <source>
        <dbReference type="ARBA" id="ARBA00022527"/>
    </source>
</evidence>
<dbReference type="CDD" id="cd07851">
    <property type="entry name" value="STKc_p38"/>
    <property type="match status" value="1"/>
</dbReference>
<dbReference type="PROSITE" id="PS50011">
    <property type="entry name" value="PROTEIN_KINASE_DOM"/>
    <property type="match status" value="1"/>
</dbReference>
<dbReference type="FunFam" id="3.30.200.20:FF:000028">
    <property type="entry name" value="Mitogen-activated protein kinase"/>
    <property type="match status" value="1"/>
</dbReference>
<dbReference type="InterPro" id="IPR000719">
    <property type="entry name" value="Prot_kinase_dom"/>
</dbReference>
<sequence>MSKFTKFVMDEKEWEIPEVYEVVRLLGAGSFGQVSKVKLRGSEVNVAIKKLLQAFETAEHAKRVYREIRLLKHMDHPNVISLLDIFHPPSPSSNPNPTLENFQQVYLVTHLMDADLHNVIRSQKLSHSQIKIILYQILRGLKYIHSAGVLHRDLKPGNIAVNKDCELRILDFGMARLTSKDMTTNVTTRWYRAPEILFCWTNYTNAIDMWSVGCIFAELITRRPLFPGRDYLNQLECIIDKMGTPSAEFKRNIDFEGARKYIESLPTKSQCDFAELFGLAGNSQAVDLIQKMLVLDPDNRITADEALRHPFLKDLVQPHHNDEDTAPLYDQNFENMDWLSVKCWKELVLNEIRNFRPPPSYEEALKCAMCQVDQKSC</sequence>
<evidence type="ECO:0000256" key="2">
    <source>
        <dbReference type="ARBA" id="ARBA00008832"/>
    </source>
</evidence>
<feature type="binding site" evidence="12">
    <location>
        <position position="50"/>
    </location>
    <ligand>
        <name>ATP</name>
        <dbReference type="ChEBI" id="CHEBI:30616"/>
    </ligand>
</feature>
<evidence type="ECO:0000256" key="7">
    <source>
        <dbReference type="ARBA" id="ARBA00022741"/>
    </source>
</evidence>
<evidence type="ECO:0000313" key="14">
    <source>
        <dbReference type="EMBL" id="BFF91166.1"/>
    </source>
</evidence>
<evidence type="ECO:0000256" key="5">
    <source>
        <dbReference type="ARBA" id="ARBA00022553"/>
    </source>
</evidence>
<dbReference type="Gene3D" id="1.10.510.10">
    <property type="entry name" value="Transferase(Phosphotransferase) domain 1"/>
    <property type="match status" value="1"/>
</dbReference>
<dbReference type="EC" id="2.7.11.24" evidence="3"/>
<dbReference type="InterPro" id="IPR011009">
    <property type="entry name" value="Kinase-like_dom_sf"/>
</dbReference>
<reference evidence="14 15" key="1">
    <citation type="submission" date="2024-02" db="EMBL/GenBank/DDBJ databases">
        <title>A chromosome-level genome assembly of Drosophila madeirensis, a fruit fly species endemic to Madeira island.</title>
        <authorList>
            <person name="Tomihara K."/>
            <person name="Llopart A."/>
            <person name="Yamamoto D."/>
        </authorList>
    </citation>
    <scope>NUCLEOTIDE SEQUENCE [LARGE SCALE GENOMIC DNA]</scope>
    <source>
        <strain evidence="14 15">RF1</strain>
    </source>
</reference>
<accession>A0AAU9EW08</accession>
<dbReference type="InterPro" id="IPR050117">
    <property type="entry name" value="MAPK"/>
</dbReference>
<organism evidence="14 15">
    <name type="scientific">Drosophila madeirensis</name>
    <name type="common">Fruit fly</name>
    <dbReference type="NCBI Taxonomy" id="30013"/>
    <lineage>
        <taxon>Eukaryota</taxon>
        <taxon>Metazoa</taxon>
        <taxon>Ecdysozoa</taxon>
        <taxon>Arthropoda</taxon>
        <taxon>Hexapoda</taxon>
        <taxon>Insecta</taxon>
        <taxon>Pterygota</taxon>
        <taxon>Neoptera</taxon>
        <taxon>Endopterygota</taxon>
        <taxon>Diptera</taxon>
        <taxon>Brachycera</taxon>
        <taxon>Muscomorpha</taxon>
        <taxon>Ephydroidea</taxon>
        <taxon>Drosophilidae</taxon>
        <taxon>Drosophila</taxon>
        <taxon>Sophophora</taxon>
    </lineage>
</organism>
<dbReference type="Gene3D" id="3.30.200.20">
    <property type="entry name" value="Phosphorylase Kinase, domain 1"/>
    <property type="match status" value="1"/>
</dbReference>
<dbReference type="InterPro" id="IPR017441">
    <property type="entry name" value="Protein_kinase_ATP_BS"/>
</dbReference>
<dbReference type="PROSITE" id="PS01351">
    <property type="entry name" value="MAPK"/>
    <property type="match status" value="1"/>
</dbReference>
<evidence type="ECO:0000256" key="8">
    <source>
        <dbReference type="ARBA" id="ARBA00022777"/>
    </source>
</evidence>
<comment type="cofactor">
    <cofactor evidence="1">
        <name>Mg(2+)</name>
        <dbReference type="ChEBI" id="CHEBI:18420"/>
    </cofactor>
</comment>
<evidence type="ECO:0000313" key="15">
    <source>
        <dbReference type="Proteomes" id="UP001500889"/>
    </source>
</evidence>
<dbReference type="GO" id="GO:0004707">
    <property type="term" value="F:MAP kinase activity"/>
    <property type="evidence" value="ECO:0007669"/>
    <property type="project" value="UniProtKB-EC"/>
</dbReference>
<dbReference type="AlphaFoldDB" id="A0AAU9EW08"/>
<evidence type="ECO:0000256" key="3">
    <source>
        <dbReference type="ARBA" id="ARBA00012411"/>
    </source>
</evidence>
<keyword evidence="15" id="KW-1185">Reference proteome</keyword>
<protein>
    <recommendedName>
        <fullName evidence="3">mitogen-activated protein kinase</fullName>
        <ecNumber evidence="3">2.7.11.24</ecNumber>
    </recommendedName>
</protein>
<name>A0AAU9EW08_DROMD</name>
<comment type="catalytic activity">
    <reaction evidence="11">
        <text>L-seryl-[protein] + ATP = O-phospho-L-seryl-[protein] + ADP + H(+)</text>
        <dbReference type="Rhea" id="RHEA:17989"/>
        <dbReference type="Rhea" id="RHEA-COMP:9863"/>
        <dbReference type="Rhea" id="RHEA-COMP:11604"/>
        <dbReference type="ChEBI" id="CHEBI:15378"/>
        <dbReference type="ChEBI" id="CHEBI:29999"/>
        <dbReference type="ChEBI" id="CHEBI:30616"/>
        <dbReference type="ChEBI" id="CHEBI:83421"/>
        <dbReference type="ChEBI" id="CHEBI:456216"/>
        <dbReference type="EC" id="2.7.11.24"/>
    </reaction>
</comment>
<keyword evidence="7 12" id="KW-0547">Nucleotide-binding</keyword>
<keyword evidence="4" id="KW-0723">Serine/threonine-protein kinase</keyword>
<dbReference type="Proteomes" id="UP001500889">
    <property type="component" value="Chromosome O"/>
</dbReference>
<evidence type="ECO:0000256" key="1">
    <source>
        <dbReference type="ARBA" id="ARBA00001946"/>
    </source>
</evidence>
<evidence type="ECO:0000256" key="10">
    <source>
        <dbReference type="ARBA" id="ARBA00047592"/>
    </source>
</evidence>
<dbReference type="PROSITE" id="PS00107">
    <property type="entry name" value="PROTEIN_KINASE_ATP"/>
    <property type="match status" value="1"/>
</dbReference>
<evidence type="ECO:0000256" key="11">
    <source>
        <dbReference type="ARBA" id="ARBA00048312"/>
    </source>
</evidence>
<keyword evidence="6" id="KW-0808">Transferase</keyword>
<dbReference type="SMART" id="SM00220">
    <property type="entry name" value="S_TKc"/>
    <property type="match status" value="1"/>
</dbReference>
<evidence type="ECO:0000256" key="9">
    <source>
        <dbReference type="ARBA" id="ARBA00022840"/>
    </source>
</evidence>
<gene>
    <name evidence="14" type="ORF">DMAD_09510</name>
</gene>
<dbReference type="PANTHER" id="PTHR24055">
    <property type="entry name" value="MITOGEN-ACTIVATED PROTEIN KINASE"/>
    <property type="match status" value="1"/>
</dbReference>